<dbReference type="PANTHER" id="PTHR31286">
    <property type="entry name" value="GLYCINE-RICH CELL WALL STRUCTURAL PROTEIN 1.8-LIKE"/>
    <property type="match status" value="1"/>
</dbReference>
<dbReference type="Proteomes" id="UP000826271">
    <property type="component" value="Unassembled WGS sequence"/>
</dbReference>
<sequence length="241" mass="27042">MVLPSITQLRKAFHILGLKGAFQIGSFYGYPMRVFKWDKNFSLSEESPIAPVWVNFPGHPVQYFARPAFLSIAGILGKPLQIDDGKKCILCPELKIVYAHLPQYCNYCKHSGHEFKSCLGKGLMLTQVGGPSGGSNFLEKAQINVSDKEEPNNESYEGEKMHDNVELERQDDNIESIEEVEVHNENAEISKSMRENVLGANEEMMRPFIADVGLESNLNNFDDSSVAVLNNATKRTEKRSN</sequence>
<evidence type="ECO:0000313" key="1">
    <source>
        <dbReference type="EMBL" id="KAG8372568.1"/>
    </source>
</evidence>
<keyword evidence="2" id="KW-1185">Reference proteome</keyword>
<dbReference type="InterPro" id="IPR040256">
    <property type="entry name" value="At4g02000-like"/>
</dbReference>
<organism evidence="1 2">
    <name type="scientific">Buddleja alternifolia</name>
    <dbReference type="NCBI Taxonomy" id="168488"/>
    <lineage>
        <taxon>Eukaryota</taxon>
        <taxon>Viridiplantae</taxon>
        <taxon>Streptophyta</taxon>
        <taxon>Embryophyta</taxon>
        <taxon>Tracheophyta</taxon>
        <taxon>Spermatophyta</taxon>
        <taxon>Magnoliopsida</taxon>
        <taxon>eudicotyledons</taxon>
        <taxon>Gunneridae</taxon>
        <taxon>Pentapetalae</taxon>
        <taxon>asterids</taxon>
        <taxon>lamiids</taxon>
        <taxon>Lamiales</taxon>
        <taxon>Scrophulariaceae</taxon>
        <taxon>Buddlejeae</taxon>
        <taxon>Buddleja</taxon>
    </lineage>
</organism>
<evidence type="ECO:0008006" key="3">
    <source>
        <dbReference type="Google" id="ProtNLM"/>
    </source>
</evidence>
<accession>A0AAV6WPZ6</accession>
<dbReference type="AlphaFoldDB" id="A0AAV6WPZ6"/>
<gene>
    <name evidence="1" type="ORF">BUALT_Bualt12G0079600</name>
</gene>
<evidence type="ECO:0000313" key="2">
    <source>
        <dbReference type="Proteomes" id="UP000826271"/>
    </source>
</evidence>
<reference evidence="1" key="1">
    <citation type="submission" date="2019-10" db="EMBL/GenBank/DDBJ databases">
        <authorList>
            <person name="Zhang R."/>
            <person name="Pan Y."/>
            <person name="Wang J."/>
            <person name="Ma R."/>
            <person name="Yu S."/>
        </authorList>
    </citation>
    <scope>NUCLEOTIDE SEQUENCE</scope>
    <source>
        <strain evidence="1">LA-IB0</strain>
        <tissue evidence="1">Leaf</tissue>
    </source>
</reference>
<dbReference type="PANTHER" id="PTHR31286:SF180">
    <property type="entry name" value="OS10G0362600 PROTEIN"/>
    <property type="match status" value="1"/>
</dbReference>
<comment type="caution">
    <text evidence="1">The sequence shown here is derived from an EMBL/GenBank/DDBJ whole genome shotgun (WGS) entry which is preliminary data.</text>
</comment>
<protein>
    <recommendedName>
        <fullName evidence="3">DUF4283 domain-containing protein</fullName>
    </recommendedName>
</protein>
<name>A0AAV6WPZ6_9LAMI</name>
<dbReference type="EMBL" id="WHWC01000012">
    <property type="protein sequence ID" value="KAG8372568.1"/>
    <property type="molecule type" value="Genomic_DNA"/>
</dbReference>
<proteinExistence type="predicted"/>